<dbReference type="Gene3D" id="3.40.50.150">
    <property type="entry name" value="Vaccinia Virus protein VP39"/>
    <property type="match status" value="1"/>
</dbReference>
<proteinExistence type="predicted"/>
<dbReference type="Proteomes" id="UP000824124">
    <property type="component" value="Unassembled WGS sequence"/>
</dbReference>
<organism evidence="2 3">
    <name type="scientific">Candidatus Avidehalobacter gallistercoris</name>
    <dbReference type="NCBI Taxonomy" id="2840694"/>
    <lineage>
        <taxon>Bacteria</taxon>
        <taxon>Bacillati</taxon>
        <taxon>Bacillota</taxon>
        <taxon>Clostridia</taxon>
        <taxon>Eubacteriales</taxon>
        <taxon>Peptococcaceae</taxon>
        <taxon>Peptococcaceae incertae sedis</taxon>
        <taxon>Candidatus Avidehalobacter</taxon>
    </lineage>
</organism>
<gene>
    <name evidence="2" type="ORF">IAB00_02415</name>
</gene>
<feature type="domain" description="Methyltransferase type 11" evidence="1">
    <location>
        <begin position="49"/>
        <end position="145"/>
    </location>
</feature>
<evidence type="ECO:0000313" key="3">
    <source>
        <dbReference type="Proteomes" id="UP000824124"/>
    </source>
</evidence>
<evidence type="ECO:0000259" key="1">
    <source>
        <dbReference type="Pfam" id="PF08241"/>
    </source>
</evidence>
<keyword evidence="2" id="KW-0808">Transferase</keyword>
<dbReference type="EMBL" id="DVMH01000015">
    <property type="protein sequence ID" value="HIU10092.1"/>
    <property type="molecule type" value="Genomic_DNA"/>
</dbReference>
<evidence type="ECO:0000313" key="2">
    <source>
        <dbReference type="EMBL" id="HIU10092.1"/>
    </source>
</evidence>
<dbReference type="AlphaFoldDB" id="A0A9D1HJ70"/>
<dbReference type="PANTHER" id="PTHR43591">
    <property type="entry name" value="METHYLTRANSFERASE"/>
    <property type="match status" value="1"/>
</dbReference>
<dbReference type="InterPro" id="IPR013216">
    <property type="entry name" value="Methyltransf_11"/>
</dbReference>
<keyword evidence="2" id="KW-0489">Methyltransferase</keyword>
<dbReference type="PANTHER" id="PTHR43591:SF24">
    <property type="entry name" value="2-METHOXY-6-POLYPRENYL-1,4-BENZOQUINOL METHYLASE, MITOCHONDRIAL"/>
    <property type="match status" value="1"/>
</dbReference>
<dbReference type="GO" id="GO:0008757">
    <property type="term" value="F:S-adenosylmethionine-dependent methyltransferase activity"/>
    <property type="evidence" value="ECO:0007669"/>
    <property type="project" value="InterPro"/>
</dbReference>
<reference evidence="2" key="2">
    <citation type="journal article" date="2021" name="PeerJ">
        <title>Extensive microbial diversity within the chicken gut microbiome revealed by metagenomics and culture.</title>
        <authorList>
            <person name="Gilroy R."/>
            <person name="Ravi A."/>
            <person name="Getino M."/>
            <person name="Pursley I."/>
            <person name="Horton D.L."/>
            <person name="Alikhan N.F."/>
            <person name="Baker D."/>
            <person name="Gharbi K."/>
            <person name="Hall N."/>
            <person name="Watson M."/>
            <person name="Adriaenssens E.M."/>
            <person name="Foster-Nyarko E."/>
            <person name="Jarju S."/>
            <person name="Secka A."/>
            <person name="Antonio M."/>
            <person name="Oren A."/>
            <person name="Chaudhuri R.R."/>
            <person name="La Ragione R."/>
            <person name="Hildebrand F."/>
            <person name="Pallen M.J."/>
        </authorList>
    </citation>
    <scope>NUCLEOTIDE SEQUENCE</scope>
    <source>
        <strain evidence="2">2830</strain>
    </source>
</reference>
<dbReference type="GO" id="GO:0032259">
    <property type="term" value="P:methylation"/>
    <property type="evidence" value="ECO:0007669"/>
    <property type="project" value="UniProtKB-KW"/>
</dbReference>
<dbReference type="CDD" id="cd02440">
    <property type="entry name" value="AdoMet_MTases"/>
    <property type="match status" value="1"/>
</dbReference>
<sequence>MISSNAKTIQKSFTEQAKNFETDSMNFTKQEYLNHIVSCVNPQKSDTVLEVAAGTCICGRSLAPFVKSVTCLDMTTAMLAVGKKKAGKQGLENMDFVQGDAGELPFSDNSFNIVISRLAFHHFANPKRCFSEMARVLQTGGRLVIIDMEAAEETLRNTEDEIENLRDPSHMRNLNEEEFTEMFLENRLPIMTIDHTELPVSLSAWLALTNTPAKLSADISKRLTDEINGHGLTGFKPYQQNGEIYFNQRWIMIIGEKNNNGN</sequence>
<name>A0A9D1HJ70_9FIRM</name>
<comment type="caution">
    <text evidence="2">The sequence shown here is derived from an EMBL/GenBank/DDBJ whole genome shotgun (WGS) entry which is preliminary data.</text>
</comment>
<dbReference type="Pfam" id="PF08241">
    <property type="entry name" value="Methyltransf_11"/>
    <property type="match status" value="1"/>
</dbReference>
<dbReference type="SUPFAM" id="SSF53335">
    <property type="entry name" value="S-adenosyl-L-methionine-dependent methyltransferases"/>
    <property type="match status" value="1"/>
</dbReference>
<protein>
    <submittedName>
        <fullName evidence="2">Methyltransferase domain-containing protein</fullName>
    </submittedName>
</protein>
<accession>A0A9D1HJ70</accession>
<reference evidence="2" key="1">
    <citation type="submission" date="2020-10" db="EMBL/GenBank/DDBJ databases">
        <authorList>
            <person name="Gilroy R."/>
        </authorList>
    </citation>
    <scope>NUCLEOTIDE SEQUENCE</scope>
    <source>
        <strain evidence="2">2830</strain>
    </source>
</reference>
<dbReference type="InterPro" id="IPR029063">
    <property type="entry name" value="SAM-dependent_MTases_sf"/>
</dbReference>